<comment type="caution">
    <text evidence="4">The sequence shown here is derived from an EMBL/GenBank/DDBJ whole genome shotgun (WGS) entry which is preliminary data.</text>
</comment>
<evidence type="ECO:0000313" key="5">
    <source>
        <dbReference type="Proteomes" id="UP001046870"/>
    </source>
</evidence>
<dbReference type="InterPro" id="IPR001611">
    <property type="entry name" value="Leu-rich_rpt"/>
</dbReference>
<dbReference type="Pfam" id="PF17776">
    <property type="entry name" value="NLRC4_HD2"/>
    <property type="match status" value="1"/>
</dbReference>
<dbReference type="Gene3D" id="1.10.533.10">
    <property type="entry name" value="Death Domain, Fas"/>
    <property type="match status" value="1"/>
</dbReference>
<dbReference type="Proteomes" id="UP001046870">
    <property type="component" value="Chromosome 17"/>
</dbReference>
<dbReference type="Pfam" id="PF02758">
    <property type="entry name" value="PYRIN"/>
    <property type="match status" value="1"/>
</dbReference>
<evidence type="ECO:0000313" key="4">
    <source>
        <dbReference type="EMBL" id="KAG7461656.1"/>
    </source>
</evidence>
<dbReference type="SMART" id="SM00368">
    <property type="entry name" value="LRR_RI"/>
    <property type="match status" value="1"/>
</dbReference>
<dbReference type="CDD" id="cd08321">
    <property type="entry name" value="Pyrin_ASC-like"/>
    <property type="match status" value="1"/>
</dbReference>
<proteinExistence type="predicted"/>
<keyword evidence="5" id="KW-1185">Reference proteome</keyword>
<dbReference type="PANTHER" id="PTHR24106">
    <property type="entry name" value="NACHT, LRR AND CARD DOMAINS-CONTAINING"/>
    <property type="match status" value="1"/>
</dbReference>
<dbReference type="SUPFAM" id="SSF52047">
    <property type="entry name" value="RNI-like"/>
    <property type="match status" value="1"/>
</dbReference>
<gene>
    <name evidence="4" type="ORF">MATL_G00193460</name>
</gene>
<dbReference type="InterPro" id="IPR011029">
    <property type="entry name" value="DEATH-like_dom_sf"/>
</dbReference>
<dbReference type="AlphaFoldDB" id="A0A9D3PLL3"/>
<dbReference type="Pfam" id="PF13516">
    <property type="entry name" value="LRR_6"/>
    <property type="match status" value="1"/>
</dbReference>
<dbReference type="InterPro" id="IPR051261">
    <property type="entry name" value="NLR"/>
</dbReference>
<dbReference type="OrthoDB" id="120976at2759"/>
<dbReference type="PROSITE" id="PS50824">
    <property type="entry name" value="DAPIN"/>
    <property type="match status" value="1"/>
</dbReference>
<reference evidence="4" key="1">
    <citation type="submission" date="2021-01" db="EMBL/GenBank/DDBJ databases">
        <authorList>
            <person name="Zahm M."/>
            <person name="Roques C."/>
            <person name="Cabau C."/>
            <person name="Klopp C."/>
            <person name="Donnadieu C."/>
            <person name="Jouanno E."/>
            <person name="Lampietro C."/>
            <person name="Louis A."/>
            <person name="Herpin A."/>
            <person name="Echchiki A."/>
            <person name="Berthelot C."/>
            <person name="Parey E."/>
            <person name="Roest-Crollius H."/>
            <person name="Braasch I."/>
            <person name="Postlethwait J."/>
            <person name="Bobe J."/>
            <person name="Montfort J."/>
            <person name="Bouchez O."/>
            <person name="Begum T."/>
            <person name="Mejri S."/>
            <person name="Adams A."/>
            <person name="Chen W.-J."/>
            <person name="Guiguen Y."/>
        </authorList>
    </citation>
    <scope>NUCLEOTIDE SEQUENCE</scope>
    <source>
        <strain evidence="4">YG-15Mar2019-1</strain>
        <tissue evidence="4">Brain</tissue>
    </source>
</reference>
<dbReference type="InterPro" id="IPR041267">
    <property type="entry name" value="NLRP_HD2"/>
</dbReference>
<dbReference type="InterPro" id="IPR004020">
    <property type="entry name" value="DAPIN"/>
</dbReference>
<protein>
    <recommendedName>
        <fullName evidence="3">Pyrin domain-containing protein</fullName>
    </recommendedName>
</protein>
<dbReference type="SUPFAM" id="SSF47986">
    <property type="entry name" value="DEATH domain"/>
    <property type="match status" value="1"/>
</dbReference>
<dbReference type="SMART" id="SM01289">
    <property type="entry name" value="PYRIN"/>
    <property type="match status" value="1"/>
</dbReference>
<organism evidence="4 5">
    <name type="scientific">Megalops atlanticus</name>
    <name type="common">Tarpon</name>
    <name type="synonym">Clupea gigantea</name>
    <dbReference type="NCBI Taxonomy" id="7932"/>
    <lineage>
        <taxon>Eukaryota</taxon>
        <taxon>Metazoa</taxon>
        <taxon>Chordata</taxon>
        <taxon>Craniata</taxon>
        <taxon>Vertebrata</taxon>
        <taxon>Euteleostomi</taxon>
        <taxon>Actinopterygii</taxon>
        <taxon>Neopterygii</taxon>
        <taxon>Teleostei</taxon>
        <taxon>Elopiformes</taxon>
        <taxon>Megalopidae</taxon>
        <taxon>Megalops</taxon>
    </lineage>
</organism>
<sequence>MASLLLCTLQDLNNRAFKEFMWHLCQHVLDGFLPMKLNLLNKTTTQVVDLMVEAYSAEGALRISQEILRKINQSALSERLERDTHCDLTPSLQFGETQSGVPEARCLVSQSMPRGIPGLSPEFTSRVTSDDGCSAVLIKVSSPVLDPSELSPFRRFSNPTLSDGGDCAANNTGQAASIQSSITAQSGGSAIAPHIAGCTVNTLNINVGSLSDVPLTLARTRNTDATDAFCQTPVTRPSEIFKEELLILPYKVYSFVHLSIQEYLAAVHVFHLFTSRNLQALKSVLKKPLRGLHKPSLLDLHKSVVDKSLQSETGHLDLFLRFLLGISLECNHSLLRGIMAQPGSTSECIKKTVEYIKEKIRKTTAVEMSINLFHCLSELNDNSLVQEIQTFLSSGGLLNKELSPDHCSVLAYVLLMSGEVLDIFDLKKYKITPEGYLRLFPVLKYSKKAFLDFCNVPGESCEAVAMVLCSADSHLRRLDISHNNLGYPGVKVLCAGLKDPQCKLEAIGLGFCNLTKKASVQGTPV</sequence>
<accession>A0A9D3PLL3</accession>
<dbReference type="InterPro" id="IPR032675">
    <property type="entry name" value="LRR_dom_sf"/>
</dbReference>
<keyword evidence="1" id="KW-0433">Leucine-rich repeat</keyword>
<evidence type="ECO:0000259" key="3">
    <source>
        <dbReference type="PROSITE" id="PS50824"/>
    </source>
</evidence>
<evidence type="ECO:0000256" key="1">
    <source>
        <dbReference type="ARBA" id="ARBA00022614"/>
    </source>
</evidence>
<evidence type="ECO:0000256" key="2">
    <source>
        <dbReference type="ARBA" id="ARBA00022737"/>
    </source>
</evidence>
<dbReference type="EMBL" id="JAFDVH010000017">
    <property type="protein sequence ID" value="KAG7461656.1"/>
    <property type="molecule type" value="Genomic_DNA"/>
</dbReference>
<dbReference type="Gene3D" id="3.80.10.10">
    <property type="entry name" value="Ribonuclease Inhibitor"/>
    <property type="match status" value="1"/>
</dbReference>
<feature type="domain" description="Pyrin" evidence="3">
    <location>
        <begin position="1"/>
        <end position="86"/>
    </location>
</feature>
<name>A0A9D3PLL3_MEGAT</name>
<keyword evidence="2" id="KW-0677">Repeat</keyword>